<protein>
    <submittedName>
        <fullName evidence="1">Uncharacterized protein</fullName>
    </submittedName>
</protein>
<keyword evidence="2" id="KW-1185">Reference proteome</keyword>
<evidence type="ECO:0000313" key="1">
    <source>
        <dbReference type="EMBL" id="MET3559392.1"/>
    </source>
</evidence>
<name>A0ABV2FLH1_9HYPH</name>
<proteinExistence type="predicted"/>
<accession>A0ABV2FLH1</accession>
<sequence>MDHEEFFICVSAITAVPFFSSITEIGNWGVKALLHSSDFYKSAVKSKYKPPLYKLWQYVIKDKPSTYNSGIVYFDDKGYPHIRQVLASYLYPSERLKQCKNYAKQLASLSFKKRLSFKDILLFRKYSSHTIGRRHMLDFFPCVHVINQTSSHVKNILGKCQTYSHRVCCKLNNFTSRYRFTSYYRNVVYQRLEKAHRIGVYINKIFSIRCIIYDCF</sequence>
<evidence type="ECO:0000313" key="2">
    <source>
        <dbReference type="Proteomes" id="UP001549112"/>
    </source>
</evidence>
<gene>
    <name evidence="1" type="ORF">ABID39_000062</name>
</gene>
<organism evidence="1 2">
    <name type="scientific">Bartonella japonica</name>
    <dbReference type="NCBI Taxonomy" id="357761"/>
    <lineage>
        <taxon>Bacteria</taxon>
        <taxon>Pseudomonadati</taxon>
        <taxon>Pseudomonadota</taxon>
        <taxon>Alphaproteobacteria</taxon>
        <taxon>Hyphomicrobiales</taxon>
        <taxon>Bartonellaceae</taxon>
        <taxon>Bartonella</taxon>
    </lineage>
</organism>
<dbReference type="EMBL" id="JBEPLT010000001">
    <property type="protein sequence ID" value="MET3559392.1"/>
    <property type="molecule type" value="Genomic_DNA"/>
</dbReference>
<reference evidence="1 2" key="1">
    <citation type="submission" date="2024-06" db="EMBL/GenBank/DDBJ databases">
        <title>Genomic Encyclopedia of Type Strains, Phase IV (KMG-IV): sequencing the most valuable type-strain genomes for metagenomic binning, comparative biology and taxonomic classification.</title>
        <authorList>
            <person name="Goeker M."/>
        </authorList>
    </citation>
    <scope>NUCLEOTIDE SEQUENCE [LARGE SCALE GENOMIC DNA]</scope>
    <source>
        <strain evidence="1 2">DSM 23650</strain>
    </source>
</reference>
<comment type="caution">
    <text evidence="1">The sequence shown here is derived from an EMBL/GenBank/DDBJ whole genome shotgun (WGS) entry which is preliminary data.</text>
</comment>
<dbReference type="Proteomes" id="UP001549112">
    <property type="component" value="Unassembled WGS sequence"/>
</dbReference>